<accession>A0A8J3W2S3</accession>
<dbReference type="InterPro" id="IPR011990">
    <property type="entry name" value="TPR-like_helical_dom_sf"/>
</dbReference>
<dbReference type="PROSITE" id="PS00622">
    <property type="entry name" value="HTH_LUXR_1"/>
    <property type="match status" value="1"/>
</dbReference>
<evidence type="ECO:0000313" key="5">
    <source>
        <dbReference type="Proteomes" id="UP000616724"/>
    </source>
</evidence>
<reference evidence="4 5" key="1">
    <citation type="submission" date="2021-01" db="EMBL/GenBank/DDBJ databases">
        <title>Whole genome shotgun sequence of Planobispora longispora NBRC 13918.</title>
        <authorList>
            <person name="Komaki H."/>
            <person name="Tamura T."/>
        </authorList>
    </citation>
    <scope>NUCLEOTIDE SEQUENCE [LARGE SCALE GENOMIC DNA]</scope>
    <source>
        <strain evidence="4 5">NBRC 13918</strain>
    </source>
</reference>
<dbReference type="CDD" id="cd06170">
    <property type="entry name" value="LuxR_C_like"/>
    <property type="match status" value="1"/>
</dbReference>
<keyword evidence="2" id="KW-0067">ATP-binding</keyword>
<sequence length="918" mass="98270">MQSALVGRLVELDRLLGVLQSASGGMAGVALVGGDAGIGKTRLVTELAERAREKGLAVLVGQCAELGDALPYLPLADALRGAEGELRAAIEARPLLGRLLPGVADAGPESASGLTQQQLFGSVLGFLATQPILLIMEDLHWADQSTRDLLVFLSRMLQTERVCLVGTYRTDDLHRRHPLRRVLAELKRLPLVTSVELSPLDREEMADYVTTLGGSDARVVTEVVDRAEGNPFYAEELLEAALGGSSMPDGLASLLLSRAELLSDPAQRVLRGAAVAGRRVDHALLQEASGLDDMAFEEAMREIVSRGLLHPSGEYGYAFRHALLQEAVYTDLLPGERTRLHAEFARLLTARKGAAAELAHHYLASHDLAGALAASVEAGRRAERLGAPAEAHRHFEQALGLWDRVEDAEGLAGTDHLCLAMRSAAAAADSGDNHRAIAQLRRLPPSAEVNERLAYVLIDKGDEEDKAGAVAAAQAAVEAAEEEPVLARALATYARALYWTDRDDEVEPLASRAIEKARASGATDAETSALITLGSLAAFGGDIPRAKELLACASAERSGDLVIDLRAIFQYARVQYESGDLAEAAVTTDRGLELAHETGLDWSTFGTDLRFLRFLIHYVAGEWDAAEKVATGFGIRVGTPAEALLSSFALFVEVARGLPAVEERLSWMAPFQSDAFVSYMAHGLAAEHAMWQGDPERALSHIETALEATDSSAAIRLSATGLWALADLGRADAADALLERARTPVAGGPGSSRGWIGPEGMAWAARAEAEWHRAHGRLDVDAWRAVVEAFDFGFVYETARSRWRLAEALLAAGDRDTAREEWERAVEAAASLGARPLGEALEELGRRARFTSAQSGLLTGREQEVLALVAEGLSNREIAGRLFIAQKTVSVHVSNILGKLGVSSRTQAAVVARKEGLI</sequence>
<comment type="caution">
    <text evidence="4">The sequence shown here is derived from an EMBL/GenBank/DDBJ whole genome shotgun (WGS) entry which is preliminary data.</text>
</comment>
<feature type="domain" description="HTH luxR-type" evidence="3">
    <location>
        <begin position="851"/>
        <end position="916"/>
    </location>
</feature>
<evidence type="ECO:0000259" key="3">
    <source>
        <dbReference type="PROSITE" id="PS50043"/>
    </source>
</evidence>
<protein>
    <submittedName>
        <fullName evidence="4">LuxR family transcriptional regulator</fullName>
    </submittedName>
</protein>
<dbReference type="InterPro" id="IPR016032">
    <property type="entry name" value="Sig_transdc_resp-reg_C-effctor"/>
</dbReference>
<dbReference type="GO" id="GO:0006355">
    <property type="term" value="P:regulation of DNA-templated transcription"/>
    <property type="evidence" value="ECO:0007669"/>
    <property type="project" value="InterPro"/>
</dbReference>
<keyword evidence="5" id="KW-1185">Reference proteome</keyword>
<dbReference type="InterPro" id="IPR036388">
    <property type="entry name" value="WH-like_DNA-bd_sf"/>
</dbReference>
<dbReference type="Pfam" id="PF13191">
    <property type="entry name" value="AAA_16"/>
    <property type="match status" value="1"/>
</dbReference>
<proteinExistence type="predicted"/>
<dbReference type="SUPFAM" id="SSF46894">
    <property type="entry name" value="C-terminal effector domain of the bipartite response regulators"/>
    <property type="match status" value="1"/>
</dbReference>
<evidence type="ECO:0000256" key="2">
    <source>
        <dbReference type="ARBA" id="ARBA00022840"/>
    </source>
</evidence>
<dbReference type="GO" id="GO:0003677">
    <property type="term" value="F:DNA binding"/>
    <property type="evidence" value="ECO:0007669"/>
    <property type="project" value="InterPro"/>
</dbReference>
<dbReference type="SMART" id="SM00421">
    <property type="entry name" value="HTH_LUXR"/>
    <property type="match status" value="1"/>
</dbReference>
<dbReference type="Gene3D" id="1.10.10.10">
    <property type="entry name" value="Winged helix-like DNA-binding domain superfamily/Winged helix DNA-binding domain"/>
    <property type="match status" value="1"/>
</dbReference>
<dbReference type="GO" id="GO:0005524">
    <property type="term" value="F:ATP binding"/>
    <property type="evidence" value="ECO:0007669"/>
    <property type="project" value="UniProtKB-KW"/>
</dbReference>
<evidence type="ECO:0000256" key="1">
    <source>
        <dbReference type="ARBA" id="ARBA00022741"/>
    </source>
</evidence>
<dbReference type="SUPFAM" id="SSF48452">
    <property type="entry name" value="TPR-like"/>
    <property type="match status" value="2"/>
</dbReference>
<dbReference type="PRINTS" id="PR00038">
    <property type="entry name" value="HTHLUXR"/>
</dbReference>
<dbReference type="InterPro" id="IPR041664">
    <property type="entry name" value="AAA_16"/>
</dbReference>
<dbReference type="GO" id="GO:0005737">
    <property type="term" value="C:cytoplasm"/>
    <property type="evidence" value="ECO:0007669"/>
    <property type="project" value="TreeGrafter"/>
</dbReference>
<name>A0A8J3W2S3_9ACTN</name>
<dbReference type="InterPro" id="IPR027417">
    <property type="entry name" value="P-loop_NTPase"/>
</dbReference>
<dbReference type="Gene3D" id="1.25.40.10">
    <property type="entry name" value="Tetratricopeptide repeat domain"/>
    <property type="match status" value="2"/>
</dbReference>
<dbReference type="GO" id="GO:0004016">
    <property type="term" value="F:adenylate cyclase activity"/>
    <property type="evidence" value="ECO:0007669"/>
    <property type="project" value="TreeGrafter"/>
</dbReference>
<dbReference type="PANTHER" id="PTHR16305:SF35">
    <property type="entry name" value="TRANSCRIPTIONAL ACTIVATOR DOMAIN"/>
    <property type="match status" value="1"/>
</dbReference>
<dbReference type="Gene3D" id="3.40.50.300">
    <property type="entry name" value="P-loop containing nucleotide triphosphate hydrolases"/>
    <property type="match status" value="1"/>
</dbReference>
<dbReference type="Proteomes" id="UP000616724">
    <property type="component" value="Unassembled WGS sequence"/>
</dbReference>
<keyword evidence="1" id="KW-0547">Nucleotide-binding</keyword>
<dbReference type="PANTHER" id="PTHR16305">
    <property type="entry name" value="TESTICULAR SOLUBLE ADENYLYL CYCLASE"/>
    <property type="match status" value="1"/>
</dbReference>
<evidence type="ECO:0000313" key="4">
    <source>
        <dbReference type="EMBL" id="GIH74644.1"/>
    </source>
</evidence>
<gene>
    <name evidence="4" type="ORF">Plo01_10730</name>
</gene>
<dbReference type="PROSITE" id="PS50043">
    <property type="entry name" value="HTH_LUXR_2"/>
    <property type="match status" value="1"/>
</dbReference>
<dbReference type="Pfam" id="PF00196">
    <property type="entry name" value="GerE"/>
    <property type="match status" value="1"/>
</dbReference>
<dbReference type="SUPFAM" id="SSF52540">
    <property type="entry name" value="P-loop containing nucleoside triphosphate hydrolases"/>
    <property type="match status" value="1"/>
</dbReference>
<dbReference type="EMBL" id="BOOH01000011">
    <property type="protein sequence ID" value="GIH74644.1"/>
    <property type="molecule type" value="Genomic_DNA"/>
</dbReference>
<dbReference type="AlphaFoldDB" id="A0A8J3W2S3"/>
<dbReference type="InterPro" id="IPR000792">
    <property type="entry name" value="Tscrpt_reg_LuxR_C"/>
</dbReference>
<organism evidence="4 5">
    <name type="scientific">Planobispora longispora</name>
    <dbReference type="NCBI Taxonomy" id="28887"/>
    <lineage>
        <taxon>Bacteria</taxon>
        <taxon>Bacillati</taxon>
        <taxon>Actinomycetota</taxon>
        <taxon>Actinomycetes</taxon>
        <taxon>Streptosporangiales</taxon>
        <taxon>Streptosporangiaceae</taxon>
        <taxon>Planobispora</taxon>
    </lineage>
</organism>